<dbReference type="Gene3D" id="3.20.20.120">
    <property type="entry name" value="Enolase-like C-terminal domain"/>
    <property type="match status" value="1"/>
</dbReference>
<protein>
    <submittedName>
        <fullName evidence="2">Uncharacterized protein</fullName>
    </submittedName>
</protein>
<dbReference type="InterPro" id="IPR036849">
    <property type="entry name" value="Enolase-like_C_sf"/>
</dbReference>
<dbReference type="AlphaFoldDB" id="A0A9Q1MA84"/>
<dbReference type="Gene3D" id="3.30.390.10">
    <property type="entry name" value="Enolase-like, N-terminal domain"/>
    <property type="match status" value="1"/>
</dbReference>
<dbReference type="SUPFAM" id="SSF54826">
    <property type="entry name" value="Enolase N-terminal domain-like"/>
    <property type="match status" value="1"/>
</dbReference>
<comment type="caution">
    <text evidence="2">The sequence shown here is derived from an EMBL/GenBank/DDBJ whole genome shotgun (WGS) entry which is preliminary data.</text>
</comment>
<name>A0A9Q1MA84_9SOLA</name>
<sequence length="67" mass="7296">MTPKKSKVTKVPQHNLHEGTPVCGTFSVRARVEMALIDAAANSIGIPLWRLFGGVSNSISTDITKWM</sequence>
<proteinExistence type="predicted"/>
<evidence type="ECO:0000313" key="3">
    <source>
        <dbReference type="Proteomes" id="UP001152561"/>
    </source>
</evidence>
<evidence type="ECO:0000256" key="1">
    <source>
        <dbReference type="ARBA" id="ARBA00022723"/>
    </source>
</evidence>
<keyword evidence="3" id="KW-1185">Reference proteome</keyword>
<accession>A0A9Q1MA84</accession>
<evidence type="ECO:0000313" key="2">
    <source>
        <dbReference type="EMBL" id="KAJ8553454.1"/>
    </source>
</evidence>
<dbReference type="Proteomes" id="UP001152561">
    <property type="component" value="Unassembled WGS sequence"/>
</dbReference>
<keyword evidence="1" id="KW-0479">Metal-binding</keyword>
<dbReference type="InterPro" id="IPR029017">
    <property type="entry name" value="Enolase-like_N"/>
</dbReference>
<gene>
    <name evidence="2" type="ORF">K7X08_024132</name>
</gene>
<organism evidence="2 3">
    <name type="scientific">Anisodus acutangulus</name>
    <dbReference type="NCBI Taxonomy" id="402998"/>
    <lineage>
        <taxon>Eukaryota</taxon>
        <taxon>Viridiplantae</taxon>
        <taxon>Streptophyta</taxon>
        <taxon>Embryophyta</taxon>
        <taxon>Tracheophyta</taxon>
        <taxon>Spermatophyta</taxon>
        <taxon>Magnoliopsida</taxon>
        <taxon>eudicotyledons</taxon>
        <taxon>Gunneridae</taxon>
        <taxon>Pentapetalae</taxon>
        <taxon>asterids</taxon>
        <taxon>lamiids</taxon>
        <taxon>Solanales</taxon>
        <taxon>Solanaceae</taxon>
        <taxon>Solanoideae</taxon>
        <taxon>Hyoscyameae</taxon>
        <taxon>Anisodus</taxon>
    </lineage>
</organism>
<dbReference type="PANTHER" id="PTHR48073">
    <property type="entry name" value="O-SUCCINYLBENZOATE SYNTHASE-RELATED"/>
    <property type="match status" value="1"/>
</dbReference>
<dbReference type="GO" id="GO:0046872">
    <property type="term" value="F:metal ion binding"/>
    <property type="evidence" value="ECO:0007669"/>
    <property type="project" value="UniProtKB-KW"/>
</dbReference>
<dbReference type="PANTHER" id="PTHR48073:SF2">
    <property type="entry name" value="O-SUCCINYLBENZOATE SYNTHASE"/>
    <property type="match status" value="1"/>
</dbReference>
<dbReference type="OrthoDB" id="17395at2759"/>
<dbReference type="EMBL" id="JAJAGQ010000009">
    <property type="protein sequence ID" value="KAJ8553454.1"/>
    <property type="molecule type" value="Genomic_DNA"/>
</dbReference>
<reference evidence="3" key="1">
    <citation type="journal article" date="2023" name="Proc. Natl. Acad. Sci. U.S.A.">
        <title>Genomic and structural basis for evolution of tropane alkaloid biosynthesis.</title>
        <authorList>
            <person name="Wanga Y.-J."/>
            <person name="Taina T."/>
            <person name="Yua J.-Y."/>
            <person name="Lia J."/>
            <person name="Xua B."/>
            <person name="Chenc J."/>
            <person name="D'Auriad J.C."/>
            <person name="Huanga J.-P."/>
            <person name="Huanga S.-X."/>
        </authorList>
    </citation>
    <scope>NUCLEOTIDE SEQUENCE [LARGE SCALE GENOMIC DNA]</scope>
    <source>
        <strain evidence="3">cv. KIB-2019</strain>
    </source>
</reference>